<dbReference type="SUPFAM" id="SSF53448">
    <property type="entry name" value="Nucleotide-diphospho-sugar transferases"/>
    <property type="match status" value="1"/>
</dbReference>
<proteinExistence type="predicted"/>
<name>A0A4V1RXN1_FUSOX</name>
<dbReference type="Gene3D" id="3.90.550.10">
    <property type="entry name" value="Spore Coat Polysaccharide Biosynthesis Protein SpsA, Chain A"/>
    <property type="match status" value="1"/>
</dbReference>
<sequence>MLRAYWLFPEKEILSTMVMLIEPSEIEFARIMSKMDSASSSDYDMEIINSLYRNNALVLPHRHYALLTGEFRSESHAKYLGSDVEPWDPARAYSEAKLVHFSDWPFPKPWLHTTEELRLKLQPKCMNAGGGAVDCTARIIWNSFYTDFQKKRKVTLQDSSTPYICFVANKTIGDLQLNRDPTYQALHSEDISKIVEKHIACTDGQPRSNEHLIFYLKERRESVSYTHVQSADRLGSRMLPVI</sequence>
<dbReference type="InterPro" id="IPR029044">
    <property type="entry name" value="Nucleotide-diphossugar_trans"/>
</dbReference>
<comment type="caution">
    <text evidence="1">The sequence shown here is derived from an EMBL/GenBank/DDBJ whole genome shotgun (WGS) entry which is preliminary data.</text>
</comment>
<dbReference type="EMBL" id="MQTW01000990">
    <property type="protein sequence ID" value="RYC78686.1"/>
    <property type="molecule type" value="Genomic_DNA"/>
</dbReference>
<reference evidence="1 2" key="1">
    <citation type="submission" date="2016-12" db="EMBL/GenBank/DDBJ databases">
        <title>Draft genome sequence of Fusarium oxysporum causing rot on Narcissus.</title>
        <authorList>
            <person name="Armitage A.D."/>
            <person name="Taylor A."/>
            <person name="Clarkson J.P."/>
            <person name="Harrison R.J."/>
            <person name="Jackson A.C."/>
        </authorList>
    </citation>
    <scope>NUCLEOTIDE SEQUENCE [LARGE SCALE GENOMIC DNA]</scope>
    <source>
        <strain evidence="1 2">N139</strain>
    </source>
</reference>
<organism evidence="1 2">
    <name type="scientific">Fusarium oxysporum f. sp. narcissi</name>
    <dbReference type="NCBI Taxonomy" id="451672"/>
    <lineage>
        <taxon>Eukaryota</taxon>
        <taxon>Fungi</taxon>
        <taxon>Dikarya</taxon>
        <taxon>Ascomycota</taxon>
        <taxon>Pezizomycotina</taxon>
        <taxon>Sordariomycetes</taxon>
        <taxon>Hypocreomycetidae</taxon>
        <taxon>Hypocreales</taxon>
        <taxon>Nectriaceae</taxon>
        <taxon>Fusarium</taxon>
        <taxon>Fusarium oxysporum species complex</taxon>
    </lineage>
</organism>
<dbReference type="Proteomes" id="UP000290540">
    <property type="component" value="Unassembled WGS sequence"/>
</dbReference>
<protein>
    <recommendedName>
        <fullName evidence="3">Glucose N-acetyltransferase 1</fullName>
    </recommendedName>
</protein>
<evidence type="ECO:0000313" key="1">
    <source>
        <dbReference type="EMBL" id="RYC78686.1"/>
    </source>
</evidence>
<evidence type="ECO:0008006" key="3">
    <source>
        <dbReference type="Google" id="ProtNLM"/>
    </source>
</evidence>
<accession>A0A4V1RXN1</accession>
<dbReference type="AlphaFoldDB" id="A0A4V1RXN1"/>
<gene>
    <name evidence="1" type="ORF">BFJ63_vAg18441</name>
</gene>
<evidence type="ECO:0000313" key="2">
    <source>
        <dbReference type="Proteomes" id="UP000290540"/>
    </source>
</evidence>